<evidence type="ECO:0000313" key="8">
    <source>
        <dbReference type="Proteomes" id="UP001454036"/>
    </source>
</evidence>
<sequence length="143" mass="15542">MSESETQSNQSQFSIWPPTQRTRDAVTNRLIETLTTESVLSKRYGTVPKDEAAGLANKIEGEAFVTAGESGGKAEDDGIETLQVYSKEISKRMLDAVKSRSETNASVKDLNNDEVAVSSADDVADEKKDGVVVESDEARKPEE</sequence>
<feature type="domain" description="WPP" evidence="6">
    <location>
        <begin position="13"/>
        <end position="105"/>
    </location>
</feature>
<feature type="compositionally biased region" description="Basic and acidic residues" evidence="5">
    <location>
        <begin position="125"/>
        <end position="143"/>
    </location>
</feature>
<keyword evidence="3" id="KW-0963">Cytoplasm</keyword>
<gene>
    <name evidence="7" type="ORF">LIER_01426</name>
</gene>
<dbReference type="Pfam" id="PF13943">
    <property type="entry name" value="WPP"/>
    <property type="match status" value="1"/>
</dbReference>
<dbReference type="PANTHER" id="PTHR34362">
    <property type="entry name" value="WPP DOMAIN-CONTAINING PROTEIN 1-RELATED"/>
    <property type="match status" value="1"/>
</dbReference>
<dbReference type="InterPro" id="IPR044692">
    <property type="entry name" value="WPP1/2/3"/>
</dbReference>
<evidence type="ECO:0000256" key="1">
    <source>
        <dbReference type="ARBA" id="ARBA00004123"/>
    </source>
</evidence>
<dbReference type="GO" id="GO:0000278">
    <property type="term" value="P:mitotic cell cycle"/>
    <property type="evidence" value="ECO:0007669"/>
    <property type="project" value="InterPro"/>
</dbReference>
<evidence type="ECO:0000313" key="7">
    <source>
        <dbReference type="EMBL" id="GAA0139995.1"/>
    </source>
</evidence>
<dbReference type="GO" id="GO:0005634">
    <property type="term" value="C:nucleus"/>
    <property type="evidence" value="ECO:0007669"/>
    <property type="project" value="UniProtKB-SubCell"/>
</dbReference>
<feature type="region of interest" description="Disordered" evidence="5">
    <location>
        <begin position="1"/>
        <end position="22"/>
    </location>
</feature>
<dbReference type="InterPro" id="IPR025265">
    <property type="entry name" value="WPP_dom"/>
</dbReference>
<keyword evidence="4" id="KW-0539">Nucleus</keyword>
<protein>
    <recommendedName>
        <fullName evidence="6">WPP domain-containing protein</fullName>
    </recommendedName>
</protein>
<evidence type="ECO:0000256" key="4">
    <source>
        <dbReference type="ARBA" id="ARBA00023242"/>
    </source>
</evidence>
<comment type="caution">
    <text evidence="7">The sequence shown here is derived from an EMBL/GenBank/DDBJ whole genome shotgun (WGS) entry which is preliminary data.</text>
</comment>
<dbReference type="PANTHER" id="PTHR34362:SF1">
    <property type="entry name" value="WPP DOMAIN-CONTAINING PROTEIN 1-RELATED"/>
    <property type="match status" value="1"/>
</dbReference>
<dbReference type="EMBL" id="BAABME010000137">
    <property type="protein sequence ID" value="GAA0139995.1"/>
    <property type="molecule type" value="Genomic_DNA"/>
</dbReference>
<evidence type="ECO:0000259" key="6">
    <source>
        <dbReference type="Pfam" id="PF13943"/>
    </source>
</evidence>
<feature type="compositionally biased region" description="Polar residues" evidence="5">
    <location>
        <begin position="1"/>
        <end position="20"/>
    </location>
</feature>
<name>A0AAV3NKY8_LITER</name>
<keyword evidence="8" id="KW-1185">Reference proteome</keyword>
<comment type="subcellular location">
    <subcellularLocation>
        <location evidence="2">Cytoplasm</location>
    </subcellularLocation>
    <subcellularLocation>
        <location evidence="1">Nucleus</location>
    </subcellularLocation>
</comment>
<dbReference type="InterPro" id="IPR038214">
    <property type="entry name" value="WPP_sf"/>
</dbReference>
<dbReference type="GO" id="GO:0048527">
    <property type="term" value="P:lateral root development"/>
    <property type="evidence" value="ECO:0007669"/>
    <property type="project" value="InterPro"/>
</dbReference>
<reference evidence="7 8" key="1">
    <citation type="submission" date="2024-01" db="EMBL/GenBank/DDBJ databases">
        <title>The complete chloroplast genome sequence of Lithospermum erythrorhizon: insights into the phylogenetic relationship among Boraginaceae species and the maternal lineages of purple gromwells.</title>
        <authorList>
            <person name="Okada T."/>
            <person name="Watanabe K."/>
        </authorList>
    </citation>
    <scope>NUCLEOTIDE SEQUENCE [LARGE SCALE GENOMIC DNA]</scope>
</reference>
<feature type="region of interest" description="Disordered" evidence="5">
    <location>
        <begin position="98"/>
        <end position="143"/>
    </location>
</feature>
<dbReference type="AlphaFoldDB" id="A0AAV3NKY8"/>
<dbReference type="Gene3D" id="1.10.246.200">
    <property type="entry name" value="WPP domain"/>
    <property type="match status" value="1"/>
</dbReference>
<evidence type="ECO:0000256" key="3">
    <source>
        <dbReference type="ARBA" id="ARBA00022490"/>
    </source>
</evidence>
<evidence type="ECO:0000256" key="5">
    <source>
        <dbReference type="SAM" id="MobiDB-lite"/>
    </source>
</evidence>
<evidence type="ECO:0000256" key="2">
    <source>
        <dbReference type="ARBA" id="ARBA00004496"/>
    </source>
</evidence>
<accession>A0AAV3NKY8</accession>
<proteinExistence type="predicted"/>
<dbReference type="GO" id="GO:0005737">
    <property type="term" value="C:cytoplasm"/>
    <property type="evidence" value="ECO:0007669"/>
    <property type="project" value="UniProtKB-SubCell"/>
</dbReference>
<organism evidence="7 8">
    <name type="scientific">Lithospermum erythrorhizon</name>
    <name type="common">Purple gromwell</name>
    <name type="synonym">Lithospermum officinale var. erythrorhizon</name>
    <dbReference type="NCBI Taxonomy" id="34254"/>
    <lineage>
        <taxon>Eukaryota</taxon>
        <taxon>Viridiplantae</taxon>
        <taxon>Streptophyta</taxon>
        <taxon>Embryophyta</taxon>
        <taxon>Tracheophyta</taxon>
        <taxon>Spermatophyta</taxon>
        <taxon>Magnoliopsida</taxon>
        <taxon>eudicotyledons</taxon>
        <taxon>Gunneridae</taxon>
        <taxon>Pentapetalae</taxon>
        <taxon>asterids</taxon>
        <taxon>lamiids</taxon>
        <taxon>Boraginales</taxon>
        <taxon>Boraginaceae</taxon>
        <taxon>Boraginoideae</taxon>
        <taxon>Lithospermeae</taxon>
        <taxon>Lithospermum</taxon>
    </lineage>
</organism>
<dbReference type="Proteomes" id="UP001454036">
    <property type="component" value="Unassembled WGS sequence"/>
</dbReference>